<proteinExistence type="inferred from homology"/>
<sequence>MELDWTTFFLEILNFLVLVWILKHFFYRPVLAAINRRRSYIEETLANSTKIQEEALTLKAANETERAAWDKERDALHIKLTEEINAKREHMMAELTEEAEQIREKNRALDDKRQQEWQRATEERALTQATQFTATLLSRLASPELEAKLYALLIEDLQELTPAEASSLLSTSKLSDLLIKVESAYPLSQLHRTELSELLTELIGQTLPVNFSENPTLLCGLQVSIGPWILHANLRDELALFKDSRHSAS</sequence>
<dbReference type="Pfam" id="PF00430">
    <property type="entry name" value="ATP-synt_B"/>
    <property type="match status" value="1"/>
</dbReference>
<evidence type="ECO:0000256" key="3">
    <source>
        <dbReference type="ARBA" id="ARBA00022547"/>
    </source>
</evidence>
<accession>A0A4R3YCT6</accession>
<dbReference type="CDD" id="cd06503">
    <property type="entry name" value="ATP-synt_Fo_b"/>
    <property type="match status" value="1"/>
</dbReference>
<keyword evidence="4 13" id="KW-0812">Transmembrane</keyword>
<dbReference type="OrthoDB" id="466272at2"/>
<keyword evidence="7 13" id="KW-0406">Ion transport</keyword>
<evidence type="ECO:0000256" key="8">
    <source>
        <dbReference type="ARBA" id="ARBA00023136"/>
    </source>
</evidence>
<dbReference type="GO" id="GO:0012505">
    <property type="term" value="C:endomembrane system"/>
    <property type="evidence" value="ECO:0007669"/>
    <property type="project" value="UniProtKB-SubCell"/>
</dbReference>
<evidence type="ECO:0000256" key="13">
    <source>
        <dbReference type="HAMAP-Rule" id="MF_01398"/>
    </source>
</evidence>
<dbReference type="GO" id="GO:0046933">
    <property type="term" value="F:proton-transporting ATP synthase activity, rotational mechanism"/>
    <property type="evidence" value="ECO:0007669"/>
    <property type="project" value="UniProtKB-UniRule"/>
</dbReference>
<evidence type="ECO:0000313" key="17">
    <source>
        <dbReference type="Proteomes" id="UP000295367"/>
    </source>
</evidence>
<evidence type="ECO:0000256" key="7">
    <source>
        <dbReference type="ARBA" id="ARBA00023065"/>
    </source>
</evidence>
<keyword evidence="8 13" id="KW-0472">Membrane</keyword>
<name>A0A4R3YCT6_9PROT</name>
<evidence type="ECO:0000256" key="5">
    <source>
        <dbReference type="ARBA" id="ARBA00022781"/>
    </source>
</evidence>
<evidence type="ECO:0000256" key="10">
    <source>
        <dbReference type="ARBA" id="ARBA00025198"/>
    </source>
</evidence>
<comment type="function">
    <text evidence="11">Component of the F(0) channel, it forms part of the peripheral stalk, linking F(1) to F(0). The b'-subunit is a diverged and duplicated form of b found in plants and photosynthetic bacteria.</text>
</comment>
<keyword evidence="15" id="KW-0175">Coiled coil</keyword>
<dbReference type="GO" id="GO:0005886">
    <property type="term" value="C:plasma membrane"/>
    <property type="evidence" value="ECO:0007669"/>
    <property type="project" value="UniProtKB-SubCell"/>
</dbReference>
<dbReference type="PANTHER" id="PTHR33445:SF2">
    <property type="entry name" value="ATP SYNTHASE SUBUNIT B', CHLOROPLASTIC"/>
    <property type="match status" value="1"/>
</dbReference>
<evidence type="ECO:0000256" key="4">
    <source>
        <dbReference type="ARBA" id="ARBA00022692"/>
    </source>
</evidence>
<organism evidence="16 17">
    <name type="scientific">Sulfurirhabdus autotrophica</name>
    <dbReference type="NCBI Taxonomy" id="1706046"/>
    <lineage>
        <taxon>Bacteria</taxon>
        <taxon>Pseudomonadati</taxon>
        <taxon>Pseudomonadota</taxon>
        <taxon>Betaproteobacteria</taxon>
        <taxon>Nitrosomonadales</taxon>
        <taxon>Sulfuricellaceae</taxon>
        <taxon>Sulfurirhabdus</taxon>
    </lineage>
</organism>
<reference evidence="16 17" key="1">
    <citation type="submission" date="2019-03" db="EMBL/GenBank/DDBJ databases">
        <title>Genomic Encyclopedia of Type Strains, Phase IV (KMG-IV): sequencing the most valuable type-strain genomes for metagenomic binning, comparative biology and taxonomic classification.</title>
        <authorList>
            <person name="Goeker M."/>
        </authorList>
    </citation>
    <scope>NUCLEOTIDE SEQUENCE [LARGE SCALE GENOMIC DNA]</scope>
    <source>
        <strain evidence="16 17">DSM 100309</strain>
    </source>
</reference>
<comment type="caution">
    <text evidence="16">The sequence shown here is derived from an EMBL/GenBank/DDBJ whole genome shotgun (WGS) entry which is preliminary data.</text>
</comment>
<dbReference type="InterPro" id="IPR050059">
    <property type="entry name" value="ATP_synthase_B_chain"/>
</dbReference>
<evidence type="ECO:0000256" key="2">
    <source>
        <dbReference type="ARBA" id="ARBA00022448"/>
    </source>
</evidence>
<feature type="coiled-coil region" evidence="15">
    <location>
        <begin position="85"/>
        <end position="115"/>
    </location>
</feature>
<evidence type="ECO:0000256" key="15">
    <source>
        <dbReference type="SAM" id="Coils"/>
    </source>
</evidence>
<comment type="similarity">
    <text evidence="1 13 14">Belongs to the ATPase B chain family.</text>
</comment>
<keyword evidence="9 13" id="KW-0066">ATP synthesis</keyword>
<keyword evidence="6 13" id="KW-1133">Transmembrane helix</keyword>
<dbReference type="HAMAP" id="MF_01398">
    <property type="entry name" value="ATP_synth_b_bprime"/>
    <property type="match status" value="1"/>
</dbReference>
<evidence type="ECO:0000256" key="14">
    <source>
        <dbReference type="RuleBase" id="RU003848"/>
    </source>
</evidence>
<dbReference type="GO" id="GO:0045259">
    <property type="term" value="C:proton-transporting ATP synthase complex"/>
    <property type="evidence" value="ECO:0007669"/>
    <property type="project" value="UniProtKB-KW"/>
</dbReference>
<evidence type="ECO:0000256" key="12">
    <source>
        <dbReference type="ARBA" id="ARBA00037847"/>
    </source>
</evidence>
<dbReference type="EMBL" id="SMCO01000001">
    <property type="protein sequence ID" value="TCV90275.1"/>
    <property type="molecule type" value="Genomic_DNA"/>
</dbReference>
<evidence type="ECO:0000256" key="1">
    <source>
        <dbReference type="ARBA" id="ARBA00005513"/>
    </source>
</evidence>
<keyword evidence="3 13" id="KW-0138">CF(0)</keyword>
<evidence type="ECO:0000256" key="6">
    <source>
        <dbReference type="ARBA" id="ARBA00022989"/>
    </source>
</evidence>
<comment type="subcellular location">
    <subcellularLocation>
        <location evidence="13">Cell membrane</location>
        <topology evidence="13">Single-pass membrane protein</topology>
    </subcellularLocation>
    <subcellularLocation>
        <location evidence="12">Endomembrane system</location>
        <topology evidence="12">Single-pass membrane protein</topology>
    </subcellularLocation>
</comment>
<dbReference type="InterPro" id="IPR000711">
    <property type="entry name" value="ATPase_OSCP/dsu"/>
</dbReference>
<evidence type="ECO:0000256" key="9">
    <source>
        <dbReference type="ARBA" id="ARBA00023310"/>
    </source>
</evidence>
<gene>
    <name evidence="13" type="primary">atpF</name>
    <name evidence="16" type="ORF">EDC63_101245</name>
</gene>
<feature type="transmembrane region" description="Helical" evidence="13">
    <location>
        <begin position="6"/>
        <end position="27"/>
    </location>
</feature>
<dbReference type="GO" id="GO:0046961">
    <property type="term" value="F:proton-transporting ATPase activity, rotational mechanism"/>
    <property type="evidence" value="ECO:0007669"/>
    <property type="project" value="TreeGrafter"/>
</dbReference>
<evidence type="ECO:0000313" key="16">
    <source>
        <dbReference type="EMBL" id="TCV90275.1"/>
    </source>
</evidence>
<dbReference type="Proteomes" id="UP000295367">
    <property type="component" value="Unassembled WGS sequence"/>
</dbReference>
<evidence type="ECO:0000256" key="11">
    <source>
        <dbReference type="ARBA" id="ARBA00025614"/>
    </source>
</evidence>
<dbReference type="RefSeq" id="WP_124947761.1">
    <property type="nucleotide sequence ID" value="NZ_BHVT01000073.1"/>
</dbReference>
<keyword evidence="5 13" id="KW-0375">Hydrogen ion transport</keyword>
<keyword evidence="17" id="KW-1185">Reference proteome</keyword>
<comment type="function">
    <text evidence="10 13">F(1)F(0) ATP synthase produces ATP from ADP in the presence of a proton or sodium gradient. F-type ATPases consist of two structural domains, F(1) containing the extramembraneous catalytic core and F(0) containing the membrane proton channel, linked together by a central stalk and a peripheral stalk. During catalysis, ATP synthesis in the catalytic domain of F(1) is coupled via a rotary mechanism of the central stalk subunits to proton translocation.</text>
</comment>
<comment type="subunit">
    <text evidence="13">F-type ATPases have 2 components, F(1) - the catalytic core - and F(0) - the membrane proton channel. F(1) has five subunits: alpha(3), beta(3), gamma(1), delta(1), epsilon(1). F(0) has three main subunits: a(1), b(2) and c(10-14). The alpha and beta chains form an alternating ring which encloses part of the gamma chain. F(1) is attached to F(0) by a central stalk formed by the gamma and epsilon chains, while a peripheral stalk is formed by the delta and b chains.</text>
</comment>
<keyword evidence="13" id="KW-1003">Cell membrane</keyword>
<keyword evidence="2 13" id="KW-0813">Transport</keyword>
<dbReference type="InterPro" id="IPR002146">
    <property type="entry name" value="ATP_synth_b/b'su_bac/chlpt"/>
</dbReference>
<dbReference type="PANTHER" id="PTHR33445">
    <property type="entry name" value="ATP SYNTHASE SUBUNIT B', CHLOROPLASTIC"/>
    <property type="match status" value="1"/>
</dbReference>
<dbReference type="AlphaFoldDB" id="A0A4R3YCT6"/>
<dbReference type="Pfam" id="PF00213">
    <property type="entry name" value="OSCP"/>
    <property type="match status" value="1"/>
</dbReference>
<protein>
    <recommendedName>
        <fullName evidence="13">ATP synthase subunit b</fullName>
    </recommendedName>
    <alternativeName>
        <fullName evidence="13">ATP synthase F(0) sector subunit b</fullName>
    </alternativeName>
    <alternativeName>
        <fullName evidence="13">ATPase subunit I</fullName>
    </alternativeName>
    <alternativeName>
        <fullName evidence="13">F-type ATPase subunit b</fullName>
        <shortName evidence="13">F-ATPase subunit b</shortName>
    </alternativeName>
</protein>